<protein>
    <submittedName>
        <fullName evidence="1">Uncharacterized protein</fullName>
    </submittedName>
</protein>
<organism evidence="1 2">
    <name type="scientific">Heyndrickxia sporothermodurans</name>
    <dbReference type="NCBI Taxonomy" id="46224"/>
    <lineage>
        <taxon>Bacteria</taxon>
        <taxon>Bacillati</taxon>
        <taxon>Bacillota</taxon>
        <taxon>Bacilli</taxon>
        <taxon>Bacillales</taxon>
        <taxon>Bacillaceae</taxon>
        <taxon>Heyndrickxia</taxon>
    </lineage>
</organism>
<dbReference type="EMBL" id="CP066701">
    <property type="protein sequence ID" value="QQX26013.1"/>
    <property type="molecule type" value="Genomic_DNA"/>
</dbReference>
<reference evidence="1 2" key="1">
    <citation type="submission" date="2020-12" db="EMBL/GenBank/DDBJ databases">
        <title>Taxonomic evaluation of the Bacillus sporothermodurans group of bacteria based on whole genome sequences.</title>
        <authorList>
            <person name="Fiedler G."/>
            <person name="Herbstmann A.-D."/>
            <person name="Doll E."/>
            <person name="Wenning M."/>
            <person name="Brinks E."/>
            <person name="Kabisch J."/>
            <person name="Breitenwieser F."/>
            <person name="Lappann M."/>
            <person name="Boehnlein C."/>
            <person name="Franz C."/>
        </authorList>
    </citation>
    <scope>NUCLEOTIDE SEQUENCE [LARGE SCALE GENOMIC DNA]</scope>
    <source>
        <strain evidence="1 2">DSM 10599</strain>
    </source>
</reference>
<dbReference type="KEGG" id="hspo:JGZ69_03465"/>
<evidence type="ECO:0000313" key="1">
    <source>
        <dbReference type="EMBL" id="QQX26013.1"/>
    </source>
</evidence>
<proteinExistence type="predicted"/>
<dbReference type="RefSeq" id="WP_107958816.1">
    <property type="nucleotide sequence ID" value="NZ_CP066701.1"/>
</dbReference>
<name>A0AB37HM72_9BACI</name>
<gene>
    <name evidence="1" type="ORF">JGZ69_03465</name>
</gene>
<dbReference type="AlphaFoldDB" id="A0AB37HM72"/>
<evidence type="ECO:0000313" key="2">
    <source>
        <dbReference type="Proteomes" id="UP000595512"/>
    </source>
</evidence>
<sequence length="309" mass="35893">MPNNTKKISFSAYQFDLHYIKQKTKMRLGKKVSEDVYAIEWSFKFVYELLKEIFDNEAVGRKMNINDEWFMLLDDLRQDDKFIYGKFKSAAYGTKNNLVHADTLESRENPKDKREGEESHTHFLIRKEDGFMLLQTTDIKMSRSKVQNYIEKYGEESIAYSKYTDINICSLVNLDLLDEIKKLDKINATVIEINAKEKSDENEFVQDLQDEIESIQGTHVTLEFKARYSREGLGAMIPFIQKYKGQKGVTSIKVLGEQSGSSRSFNVDSYSERYRPTVKIDANNSPISEDVYDKIKNIGVNRDLLKRGD</sequence>
<accession>A0AB37HM72</accession>
<dbReference type="Proteomes" id="UP000595512">
    <property type="component" value="Chromosome"/>
</dbReference>